<dbReference type="AlphaFoldDB" id="A0A2P6Q3R1"/>
<reference evidence="2 3" key="1">
    <citation type="journal article" date="2018" name="Nat. Genet.">
        <title>The Rosa genome provides new insights in the design of modern roses.</title>
        <authorList>
            <person name="Bendahmane M."/>
        </authorList>
    </citation>
    <scope>NUCLEOTIDE SEQUENCE [LARGE SCALE GENOMIC DNA]</scope>
    <source>
        <strain evidence="3">cv. Old Blush</strain>
    </source>
</reference>
<evidence type="ECO:0000313" key="3">
    <source>
        <dbReference type="Proteomes" id="UP000238479"/>
    </source>
</evidence>
<evidence type="ECO:0000259" key="1">
    <source>
        <dbReference type="Pfam" id="PF01926"/>
    </source>
</evidence>
<comment type="caution">
    <text evidence="2">The sequence shown here is derived from an EMBL/GenBank/DDBJ whole genome shotgun (WGS) entry which is preliminary data.</text>
</comment>
<gene>
    <name evidence="2" type="ORF">RchiOBHm_Chr5g0007021</name>
</gene>
<dbReference type="SUPFAM" id="SSF52540">
    <property type="entry name" value="P-loop containing nucleoside triphosphate hydrolases"/>
    <property type="match status" value="1"/>
</dbReference>
<keyword evidence="3" id="KW-1185">Reference proteome</keyword>
<dbReference type="Proteomes" id="UP000238479">
    <property type="component" value="Chromosome 5"/>
</dbReference>
<name>A0A2P6Q3R1_ROSCH</name>
<dbReference type="GO" id="GO:0016787">
    <property type="term" value="F:hydrolase activity"/>
    <property type="evidence" value="ECO:0007669"/>
    <property type="project" value="UniProtKB-KW"/>
</dbReference>
<dbReference type="Pfam" id="PF01926">
    <property type="entry name" value="MMR_HSR1"/>
    <property type="match status" value="1"/>
</dbReference>
<dbReference type="InterPro" id="IPR027417">
    <property type="entry name" value="P-loop_NTPase"/>
</dbReference>
<dbReference type="GO" id="GO:0005525">
    <property type="term" value="F:GTP binding"/>
    <property type="evidence" value="ECO:0007669"/>
    <property type="project" value="InterPro"/>
</dbReference>
<keyword evidence="2" id="KW-0378">Hydrolase</keyword>
<evidence type="ECO:0000313" key="2">
    <source>
        <dbReference type="EMBL" id="PRQ28812.1"/>
    </source>
</evidence>
<organism evidence="2 3">
    <name type="scientific">Rosa chinensis</name>
    <name type="common">China rose</name>
    <dbReference type="NCBI Taxonomy" id="74649"/>
    <lineage>
        <taxon>Eukaryota</taxon>
        <taxon>Viridiplantae</taxon>
        <taxon>Streptophyta</taxon>
        <taxon>Embryophyta</taxon>
        <taxon>Tracheophyta</taxon>
        <taxon>Spermatophyta</taxon>
        <taxon>Magnoliopsida</taxon>
        <taxon>eudicotyledons</taxon>
        <taxon>Gunneridae</taxon>
        <taxon>Pentapetalae</taxon>
        <taxon>rosids</taxon>
        <taxon>fabids</taxon>
        <taxon>Rosales</taxon>
        <taxon>Rosaceae</taxon>
        <taxon>Rosoideae</taxon>
        <taxon>Rosoideae incertae sedis</taxon>
        <taxon>Rosa</taxon>
    </lineage>
</organism>
<accession>A0A2P6Q3R1</accession>
<sequence>MTLLLGHPSSGKSTLLTTLAGKLDSCLKWAAKTRKRYTHEQLDEVNIEVADYLQTLL</sequence>
<protein>
    <submittedName>
        <fullName evidence="2">Putative P-loop containing nucleoside triphosphate hydrolase</fullName>
    </submittedName>
</protein>
<dbReference type="InterPro" id="IPR006073">
    <property type="entry name" value="GTP-bd"/>
</dbReference>
<feature type="domain" description="G" evidence="1">
    <location>
        <begin position="3"/>
        <end position="51"/>
    </location>
</feature>
<dbReference type="EMBL" id="PDCK01000043">
    <property type="protein sequence ID" value="PRQ28812.1"/>
    <property type="molecule type" value="Genomic_DNA"/>
</dbReference>
<dbReference type="Gramene" id="PRQ28812">
    <property type="protein sequence ID" value="PRQ28812"/>
    <property type="gene ID" value="RchiOBHm_Chr5g0007021"/>
</dbReference>
<proteinExistence type="predicted"/>